<organism evidence="3">
    <name type="scientific">Oryza barthii</name>
    <dbReference type="NCBI Taxonomy" id="65489"/>
    <lineage>
        <taxon>Eukaryota</taxon>
        <taxon>Viridiplantae</taxon>
        <taxon>Streptophyta</taxon>
        <taxon>Embryophyta</taxon>
        <taxon>Tracheophyta</taxon>
        <taxon>Spermatophyta</taxon>
        <taxon>Magnoliopsida</taxon>
        <taxon>Liliopsida</taxon>
        <taxon>Poales</taxon>
        <taxon>Poaceae</taxon>
        <taxon>BOP clade</taxon>
        <taxon>Oryzoideae</taxon>
        <taxon>Oryzeae</taxon>
        <taxon>Oryzinae</taxon>
        <taxon>Oryza</taxon>
    </lineage>
</organism>
<dbReference type="PaxDb" id="65489-OBART02G04530.1"/>
<accession>A0A0D3F0Z6</accession>
<feature type="region of interest" description="Disordered" evidence="1">
    <location>
        <begin position="139"/>
        <end position="203"/>
    </location>
</feature>
<feature type="signal peptide" evidence="2">
    <location>
        <begin position="1"/>
        <end position="21"/>
    </location>
</feature>
<dbReference type="Proteomes" id="UP000026960">
    <property type="component" value="Chromosome 2"/>
</dbReference>
<dbReference type="eggNOG" id="ENOG502QS54">
    <property type="taxonomic scope" value="Eukaryota"/>
</dbReference>
<dbReference type="SUPFAM" id="SSF50969">
    <property type="entry name" value="YVTN repeat-like/Quinoprotein amine dehydrogenase"/>
    <property type="match status" value="1"/>
</dbReference>
<feature type="compositionally biased region" description="Low complexity" evidence="1">
    <location>
        <begin position="173"/>
        <end position="182"/>
    </location>
</feature>
<reference evidence="3" key="1">
    <citation type="journal article" date="2009" name="Rice">
        <title>De Novo Next Generation Sequencing of Plant Genomes.</title>
        <authorList>
            <person name="Rounsley S."/>
            <person name="Marri P.R."/>
            <person name="Yu Y."/>
            <person name="He R."/>
            <person name="Sisneros N."/>
            <person name="Goicoechea J.L."/>
            <person name="Lee S.J."/>
            <person name="Angelova A."/>
            <person name="Kudrna D."/>
            <person name="Luo M."/>
            <person name="Affourtit J."/>
            <person name="Desany B."/>
            <person name="Knight J."/>
            <person name="Niazi F."/>
            <person name="Egholm M."/>
            <person name="Wing R.A."/>
        </authorList>
    </citation>
    <scope>NUCLEOTIDE SEQUENCE [LARGE SCALE GENOMIC DNA]</scope>
    <source>
        <strain evidence="3">cv. IRGC 105608</strain>
    </source>
</reference>
<evidence type="ECO:0000313" key="3">
    <source>
        <dbReference type="EnsemblPlants" id="OBART02G04530.1"/>
    </source>
</evidence>
<feature type="compositionally biased region" description="Basic and acidic residues" evidence="1">
    <location>
        <begin position="293"/>
        <end position="306"/>
    </location>
</feature>
<dbReference type="Gramene" id="OBART02G04530.1">
    <property type="protein sequence ID" value="OBART02G04530.1"/>
    <property type="gene ID" value="OBART02G04530"/>
</dbReference>
<dbReference type="AlphaFoldDB" id="A0A0D3F0Z6"/>
<dbReference type="InterPro" id="IPR011044">
    <property type="entry name" value="Quino_amine_DH_bsu"/>
</dbReference>
<dbReference type="EnsemblPlants" id="OBART02G04530.1">
    <property type="protein sequence ID" value="OBART02G04530.1"/>
    <property type="gene ID" value="OBART02G04530"/>
</dbReference>
<evidence type="ECO:0000256" key="2">
    <source>
        <dbReference type="SAM" id="SignalP"/>
    </source>
</evidence>
<keyword evidence="2" id="KW-0732">Signal</keyword>
<evidence type="ECO:0000313" key="4">
    <source>
        <dbReference type="Proteomes" id="UP000026960"/>
    </source>
</evidence>
<sequence>MMPLWAVAVEQMMMMMAPAAAESVAHFDSALSSLVSAVVMTDEMAAIGALSAGSGASATTHATNVSPKRSKVADVGDDGDGDAAAAEEKPEPAKDYIHVRARMGQATDSHSLAEMRPVALHPHPPTEPLLRFSWKRESSPSLLSPRLPSPPLFPLRQGSNSAAPPPPPPRPLLLPAAPRHAAMNTNTQTGGGNSAPRDLRRPARWRHVRPTLPAPSTDPPAPRSRPLCSAFLIQFRRQAGAAAHAAATSTAEGSASVLVTPASSPALGRPNNSRFRPNIETIKKSAAPTSPICEKKSRNPTEERIGGNKIPEAMKLSLISDGDIPDSQDDQGSGGRADGRQVLERGGGGGKRRRRVFLEEEDEEENAMKVDEEAVILSCARGGPAGVSTAKIDGCIDKQDGQGSSKQRKKSCSTVMKLQFREIGLHCSLRTCGISRFVPTPSTFSHEVFSKIKNNKVVFDIYRCKDVIRHLERPIRKRSAVLQILPLKDLVAVVLCSGLSFLLSRVTNKMISILNRYDDEIIVSIFYNKEDKSVITTSSRLFDGCMSRQVTSTPLECIRSNKQNNGQQIFESENIKWPDSVDFDAPNARALIQQRSTYRVFDLKDYSLLYQIPDVMPSLFLIKLEQTHNVYPFRIFCAQNFEETHSFVLFASSKRPDIQPLHDKMIIKQNFANENGNLQILDLRSSKITEVPIGIYEFHALHGRNLFLSFQNNSTELRDLQGDIVRNFEDHVLDELNCVDDKLFITKDEDVIISGCKSEGIGAVHISSIESGKCITDINTKVIVSALSYNPELNEIYIGTAKGKVQALADLDILPHQIPQNLPHQILKNRVEL</sequence>
<dbReference type="InterPro" id="IPR057221">
    <property type="entry name" value="DUF7899"/>
</dbReference>
<name>A0A0D3F0Z6_9ORYZ</name>
<feature type="chain" id="PRO_5002261759" description="DUF295 domain-containing protein" evidence="2">
    <location>
        <begin position="22"/>
        <end position="833"/>
    </location>
</feature>
<reference evidence="3" key="2">
    <citation type="submission" date="2015-03" db="UniProtKB">
        <authorList>
            <consortium name="EnsemblPlants"/>
        </authorList>
    </citation>
    <scope>IDENTIFICATION</scope>
</reference>
<feature type="region of interest" description="Disordered" evidence="1">
    <location>
        <begin position="287"/>
        <end position="364"/>
    </location>
</feature>
<dbReference type="PANTHER" id="PTHR31789:SF9">
    <property type="entry name" value="EXPRESSED PROTEIN"/>
    <property type="match status" value="1"/>
</dbReference>
<proteinExistence type="predicted"/>
<feature type="compositionally biased region" description="Pro residues" evidence="1">
    <location>
        <begin position="163"/>
        <end position="172"/>
    </location>
</feature>
<protein>
    <recommendedName>
        <fullName evidence="5">DUF295 domain-containing protein</fullName>
    </recommendedName>
</protein>
<feature type="region of interest" description="Disordered" evidence="1">
    <location>
        <begin position="55"/>
        <end position="94"/>
    </location>
</feature>
<dbReference type="PANTHER" id="PTHR31789">
    <property type="entry name" value="OS05G0482600 PROTEIN"/>
    <property type="match status" value="1"/>
</dbReference>
<dbReference type="Pfam" id="PF25463">
    <property type="entry name" value="DUF7899"/>
    <property type="match status" value="1"/>
</dbReference>
<evidence type="ECO:0000256" key="1">
    <source>
        <dbReference type="SAM" id="MobiDB-lite"/>
    </source>
</evidence>
<keyword evidence="4" id="KW-1185">Reference proteome</keyword>
<evidence type="ECO:0008006" key="5">
    <source>
        <dbReference type="Google" id="ProtNLM"/>
    </source>
</evidence>